<evidence type="ECO:0000256" key="4">
    <source>
        <dbReference type="ARBA" id="ARBA00023239"/>
    </source>
</evidence>
<dbReference type="Pfam" id="PF07940">
    <property type="entry name" value="Hepar_II_III_C"/>
    <property type="match status" value="1"/>
</dbReference>
<keyword evidence="8" id="KW-1185">Reference proteome</keyword>
<name>A0ABV9NG46_9PROT</name>
<comment type="subcellular location">
    <subcellularLocation>
        <location evidence="1">Periplasm</location>
    </subcellularLocation>
</comment>
<comment type="caution">
    <text evidence="7">The sequence shown here is derived from an EMBL/GenBank/DDBJ whole genome shotgun (WGS) entry which is preliminary data.</text>
</comment>
<keyword evidence="2" id="KW-0732">Signal</keyword>
<evidence type="ECO:0000256" key="3">
    <source>
        <dbReference type="ARBA" id="ARBA00022764"/>
    </source>
</evidence>
<evidence type="ECO:0000313" key="8">
    <source>
        <dbReference type="Proteomes" id="UP001596024"/>
    </source>
</evidence>
<dbReference type="Gene3D" id="2.70.98.70">
    <property type="match status" value="1"/>
</dbReference>
<dbReference type="Pfam" id="PF16889">
    <property type="entry name" value="Hepar_II_III_N"/>
    <property type="match status" value="1"/>
</dbReference>
<dbReference type="Gene3D" id="1.50.10.100">
    <property type="entry name" value="Chondroitin AC/alginate lyase"/>
    <property type="match status" value="1"/>
</dbReference>
<keyword evidence="3" id="KW-0574">Periplasm</keyword>
<accession>A0ABV9NG46</accession>
<feature type="domain" description="Heparin-sulfate lyase N-terminal" evidence="6">
    <location>
        <begin position="121"/>
        <end position="306"/>
    </location>
</feature>
<evidence type="ECO:0000256" key="2">
    <source>
        <dbReference type="ARBA" id="ARBA00022729"/>
    </source>
</evidence>
<dbReference type="InterPro" id="IPR012480">
    <property type="entry name" value="Hepar_II_III_C"/>
</dbReference>
<keyword evidence="4" id="KW-0456">Lyase</keyword>
<evidence type="ECO:0000259" key="5">
    <source>
        <dbReference type="Pfam" id="PF07940"/>
    </source>
</evidence>
<feature type="domain" description="Heparinase II/III-like C-terminal" evidence="5">
    <location>
        <begin position="328"/>
        <end position="547"/>
    </location>
</feature>
<dbReference type="EMBL" id="JBHSGQ010000012">
    <property type="protein sequence ID" value="MFC4726429.1"/>
    <property type="molecule type" value="Genomic_DNA"/>
</dbReference>
<dbReference type="InterPro" id="IPR008929">
    <property type="entry name" value="Chondroitin_lyas"/>
</dbReference>
<dbReference type="RefSeq" id="WP_371394294.1">
    <property type="nucleotide sequence ID" value="NZ_CP163421.1"/>
</dbReference>
<sequence>MISGRFLRTVQHTPIRQLMHRASLMAKRRTLSTLASRFPAIKRPPNRAVPPLANDLPTPFLVGAHGKVSVTDGRYTFDLLNAPRQFTLPVDWHHAELNTGTRLWKLNLHYFDYAHHLGDADFAALVTDWIEQNRPFTPQYWMDSWNSYAMSIRLVAWMAEYQRRQGRLDSAFAARLTASIAEQARFLLANLEEDIGGNHLIKNIRALYWCGRFFDGALSRKATQTAGKLLARELDRQILPDGFHFELSPAYHCQVLADLLDCYRLMPASALRTRLETTLGKMAQAAADVIHPDGFVSLFNDGGLHMTVSYGALKDAFETVLGRWPDTQASGQYRDAGYHVMRTPDIFLIYDAGRLGPDGLPAHAQGDVFSYELTLGPQRMIVDTGVFEYNAGPRRAHSRATTAHNTLTLDDEDQGEFWSAFRLGRRPQVTVHAATTIDDTLMVDARHDGYAKLGGSPIHRRMISAGRNGVINVCDEITGGKGQRAVSRLLLHPDVEIIEEDDNHFLLRAGRAALRLDARTAQVSIQDAPWWPDFGCEITTRQLVLDYGTAPGKWHYQLRLEAAPRRASA</sequence>
<dbReference type="PANTHER" id="PTHR39210:SF1">
    <property type="entry name" value="HEPARIN-SULFATE LYASE"/>
    <property type="match status" value="1"/>
</dbReference>
<evidence type="ECO:0000313" key="7">
    <source>
        <dbReference type="EMBL" id="MFC4726429.1"/>
    </source>
</evidence>
<organism evidence="7 8">
    <name type="scientific">Glycocaulis abyssi</name>
    <dbReference type="NCBI Taxonomy" id="1433403"/>
    <lineage>
        <taxon>Bacteria</taxon>
        <taxon>Pseudomonadati</taxon>
        <taxon>Pseudomonadota</taxon>
        <taxon>Alphaproteobacteria</taxon>
        <taxon>Maricaulales</taxon>
        <taxon>Maricaulaceae</taxon>
        <taxon>Glycocaulis</taxon>
    </lineage>
</organism>
<dbReference type="PANTHER" id="PTHR39210">
    <property type="entry name" value="HEPARIN-SULFATE LYASE"/>
    <property type="match status" value="1"/>
</dbReference>
<protein>
    <submittedName>
        <fullName evidence="7">Heparinase II/III family protein</fullName>
    </submittedName>
</protein>
<dbReference type="InterPro" id="IPR031680">
    <property type="entry name" value="Hepar_II_III_N"/>
</dbReference>
<evidence type="ECO:0000256" key="1">
    <source>
        <dbReference type="ARBA" id="ARBA00004418"/>
    </source>
</evidence>
<proteinExistence type="predicted"/>
<dbReference type="SUPFAM" id="SSF48230">
    <property type="entry name" value="Chondroitin AC/alginate lyase"/>
    <property type="match status" value="1"/>
</dbReference>
<reference evidence="8" key="1">
    <citation type="journal article" date="2019" name="Int. J. Syst. Evol. Microbiol.">
        <title>The Global Catalogue of Microorganisms (GCM) 10K type strain sequencing project: providing services to taxonomists for standard genome sequencing and annotation.</title>
        <authorList>
            <consortium name="The Broad Institute Genomics Platform"/>
            <consortium name="The Broad Institute Genome Sequencing Center for Infectious Disease"/>
            <person name="Wu L."/>
            <person name="Ma J."/>
        </authorList>
    </citation>
    <scope>NUCLEOTIDE SEQUENCE [LARGE SCALE GENOMIC DNA]</scope>
    <source>
        <strain evidence="8">CCUG 62981</strain>
    </source>
</reference>
<evidence type="ECO:0000259" key="6">
    <source>
        <dbReference type="Pfam" id="PF16889"/>
    </source>
</evidence>
<dbReference type="Proteomes" id="UP001596024">
    <property type="component" value="Unassembled WGS sequence"/>
</dbReference>
<gene>
    <name evidence="7" type="ORF">ACFPB0_14125</name>
</gene>